<evidence type="ECO:0000256" key="3">
    <source>
        <dbReference type="ARBA" id="ARBA00023015"/>
    </source>
</evidence>
<dbReference type="Pfam" id="PF13873">
    <property type="entry name" value="Myb_DNA-bind_5"/>
    <property type="match status" value="1"/>
</dbReference>
<dbReference type="Proteomes" id="UP000410492">
    <property type="component" value="Unassembled WGS sequence"/>
</dbReference>
<sequence length="83" mass="9762">ASFLHLLVRNLSFRQKSILLCRKSDQVSNKQKMAAWKKIENDFNSRFSNTPRKATSLKLLYENLKRKTRQTVAETNRSLYVTT</sequence>
<evidence type="ECO:0000313" key="7">
    <source>
        <dbReference type="EMBL" id="VEN42693.1"/>
    </source>
</evidence>
<evidence type="ECO:0000256" key="2">
    <source>
        <dbReference type="ARBA" id="ARBA00016807"/>
    </source>
</evidence>
<dbReference type="InterPro" id="IPR028002">
    <property type="entry name" value="Myb_DNA-bind_5"/>
</dbReference>
<evidence type="ECO:0000256" key="1">
    <source>
        <dbReference type="ARBA" id="ARBA00011764"/>
    </source>
</evidence>
<evidence type="ECO:0000259" key="6">
    <source>
        <dbReference type="Pfam" id="PF13873"/>
    </source>
</evidence>
<comment type="subunit">
    <text evidence="1">Self-associates forming complexes of several hundred monomers.</text>
</comment>
<dbReference type="OrthoDB" id="6134189at2759"/>
<keyword evidence="4" id="KW-0804">Transcription</keyword>
<evidence type="ECO:0000313" key="8">
    <source>
        <dbReference type="Proteomes" id="UP000410492"/>
    </source>
</evidence>
<feature type="non-terminal residue" evidence="7">
    <location>
        <position position="1"/>
    </location>
</feature>
<keyword evidence="3" id="KW-0805">Transcription regulation</keyword>
<accession>A0A653C5A9</accession>
<dbReference type="AlphaFoldDB" id="A0A653C5A9"/>
<comment type="function">
    <text evidence="5">Involved in transvection phenomena (= synapsis-dependent gene expression), where the synaptic pairing of chromosomes carrying genes with which zeste interacts influences the expression of these genes. Zeste binds to DNA and stimulates transcription from a nearby promoter.</text>
</comment>
<organism evidence="7 8">
    <name type="scientific">Callosobruchus maculatus</name>
    <name type="common">Southern cowpea weevil</name>
    <name type="synonym">Pulse bruchid</name>
    <dbReference type="NCBI Taxonomy" id="64391"/>
    <lineage>
        <taxon>Eukaryota</taxon>
        <taxon>Metazoa</taxon>
        <taxon>Ecdysozoa</taxon>
        <taxon>Arthropoda</taxon>
        <taxon>Hexapoda</taxon>
        <taxon>Insecta</taxon>
        <taxon>Pterygota</taxon>
        <taxon>Neoptera</taxon>
        <taxon>Endopterygota</taxon>
        <taxon>Coleoptera</taxon>
        <taxon>Polyphaga</taxon>
        <taxon>Cucujiformia</taxon>
        <taxon>Chrysomeloidea</taxon>
        <taxon>Chrysomelidae</taxon>
        <taxon>Bruchinae</taxon>
        <taxon>Bruchini</taxon>
        <taxon>Callosobruchus</taxon>
    </lineage>
</organism>
<evidence type="ECO:0000256" key="5">
    <source>
        <dbReference type="ARBA" id="ARBA00025466"/>
    </source>
</evidence>
<keyword evidence="8" id="KW-1185">Reference proteome</keyword>
<evidence type="ECO:0000256" key="4">
    <source>
        <dbReference type="ARBA" id="ARBA00023163"/>
    </source>
</evidence>
<dbReference type="EMBL" id="CAACVG010006942">
    <property type="protein sequence ID" value="VEN42693.1"/>
    <property type="molecule type" value="Genomic_DNA"/>
</dbReference>
<name>A0A653C5A9_CALMS</name>
<proteinExistence type="predicted"/>
<feature type="domain" description="Myb/SANT-like DNA-binding" evidence="6">
    <location>
        <begin position="13"/>
        <end position="73"/>
    </location>
</feature>
<protein>
    <recommendedName>
        <fullName evidence="2">Regulatory protein zeste</fullName>
    </recommendedName>
</protein>
<reference evidence="7 8" key="1">
    <citation type="submission" date="2019-01" db="EMBL/GenBank/DDBJ databases">
        <authorList>
            <person name="Sayadi A."/>
        </authorList>
    </citation>
    <scope>NUCLEOTIDE SEQUENCE [LARGE SCALE GENOMIC DNA]</scope>
</reference>
<gene>
    <name evidence="7" type="ORF">CALMAC_LOCUS6086</name>
</gene>